<dbReference type="PANTHER" id="PTHR35786">
    <property type="entry name" value="REDOX-SENSING TRANSCRIPTIONAL REPRESSOR REX"/>
    <property type="match status" value="1"/>
</dbReference>
<dbReference type="GO" id="GO:0051775">
    <property type="term" value="P:response to redox state"/>
    <property type="evidence" value="ECO:0007669"/>
    <property type="project" value="InterPro"/>
</dbReference>
<comment type="subunit">
    <text evidence="6">Homodimer.</text>
</comment>
<dbReference type="HAMAP" id="MF_01131">
    <property type="entry name" value="Rex"/>
    <property type="match status" value="1"/>
</dbReference>
<keyword evidence="9" id="KW-1185">Reference proteome</keyword>
<proteinExistence type="inferred from homology"/>
<evidence type="ECO:0000256" key="3">
    <source>
        <dbReference type="ARBA" id="ARBA00023015"/>
    </source>
</evidence>
<keyword evidence="5 6" id="KW-0804">Transcription</keyword>
<dbReference type="NCBIfam" id="NF003995">
    <property type="entry name" value="PRK05472.2-4"/>
    <property type="match status" value="1"/>
</dbReference>
<sequence length="213" mass="24269">MVKKIPKPSLARLPKYYQVVTSYLNRKNEKYISSSYLSDCLNIDDSQIRRDLMYIEIGGIPRVGYDAKELRDVLADYLGYFNLNEAILVGVGNLGTALAEYKGFERYGLSIVGLFDSDPEKIGNLVGNLKVDNIENLEQVIKKFNIKIGIITTPARYAQQIAEKMIKANIKAIWNFAPVTLDIDEDIFIQDENLAENFSFISHYLKETEPEKE</sequence>
<dbReference type="AlphaFoldDB" id="A0A5D0MKQ0"/>
<dbReference type="Pfam" id="PF02629">
    <property type="entry name" value="CoA_binding"/>
    <property type="match status" value="1"/>
</dbReference>
<feature type="domain" description="CoA-binding" evidence="7">
    <location>
        <begin position="80"/>
        <end position="180"/>
    </location>
</feature>
<dbReference type="InterPro" id="IPR036388">
    <property type="entry name" value="WH-like_DNA-bd_sf"/>
</dbReference>
<accession>A0A5D0MKQ0</accession>
<evidence type="ECO:0000256" key="2">
    <source>
        <dbReference type="ARBA" id="ARBA00022491"/>
    </source>
</evidence>
<evidence type="ECO:0000256" key="1">
    <source>
        <dbReference type="ARBA" id="ARBA00022490"/>
    </source>
</evidence>
<comment type="subcellular location">
    <subcellularLocation>
        <location evidence="6">Cytoplasm</location>
    </subcellularLocation>
</comment>
<dbReference type="SUPFAM" id="SSF46785">
    <property type="entry name" value="Winged helix' DNA-binding domain"/>
    <property type="match status" value="1"/>
</dbReference>
<organism evidence="8 9">
    <name type="scientific">Candidatus Mcinerneyibacterium aminivorans</name>
    <dbReference type="NCBI Taxonomy" id="2703815"/>
    <lineage>
        <taxon>Bacteria</taxon>
        <taxon>Candidatus Macinerneyibacteriota</taxon>
        <taxon>Candidatus Mcinerneyibacteria</taxon>
        <taxon>Candidatus Mcinerneyibacteriales</taxon>
        <taxon>Candidatus Mcinerneyibacteriaceae</taxon>
        <taxon>Candidatus Mcinerneyibacterium</taxon>
    </lineage>
</organism>
<dbReference type="GO" id="GO:0045892">
    <property type="term" value="P:negative regulation of DNA-templated transcription"/>
    <property type="evidence" value="ECO:0007669"/>
    <property type="project" value="InterPro"/>
</dbReference>
<comment type="function">
    <text evidence="6">Modulates transcription in response to changes in cellular NADH/NAD(+) redox state.</text>
</comment>
<dbReference type="InterPro" id="IPR009718">
    <property type="entry name" value="Rex_DNA-bd_C_dom"/>
</dbReference>
<dbReference type="InterPro" id="IPR036390">
    <property type="entry name" value="WH_DNA-bd_sf"/>
</dbReference>
<keyword evidence="4 6" id="KW-0238">DNA-binding</keyword>
<keyword evidence="6" id="KW-0520">NAD</keyword>
<evidence type="ECO:0000256" key="5">
    <source>
        <dbReference type="ARBA" id="ARBA00023163"/>
    </source>
</evidence>
<feature type="binding site" evidence="6">
    <location>
        <begin position="90"/>
        <end position="95"/>
    </location>
    <ligand>
        <name>NAD(+)</name>
        <dbReference type="ChEBI" id="CHEBI:57540"/>
    </ligand>
</feature>
<dbReference type="InterPro" id="IPR003781">
    <property type="entry name" value="CoA-bd"/>
</dbReference>
<dbReference type="Gene3D" id="3.40.50.720">
    <property type="entry name" value="NAD(P)-binding Rossmann-like Domain"/>
    <property type="match status" value="1"/>
</dbReference>
<dbReference type="InterPro" id="IPR022876">
    <property type="entry name" value="Tscrpt_rep_Rex"/>
</dbReference>
<comment type="caution">
    <text evidence="6">Lacks conserved residue(s) required for the propagation of feature annotation.</text>
</comment>
<dbReference type="GO" id="GO:0003700">
    <property type="term" value="F:DNA-binding transcription factor activity"/>
    <property type="evidence" value="ECO:0007669"/>
    <property type="project" value="UniProtKB-UniRule"/>
</dbReference>
<reference evidence="8" key="1">
    <citation type="submission" date="2019-08" db="EMBL/GenBank/DDBJ databases">
        <title>Genomic characterization of a novel candidate phylum (ARYD3) from a high temperature, high salinity tertiary oil reservoir in north central Oklahoma, USA.</title>
        <authorList>
            <person name="Youssef N.H."/>
            <person name="Yadav A."/>
            <person name="Elshahed M.S."/>
        </authorList>
    </citation>
    <scope>NUCLEOTIDE SEQUENCE [LARGE SCALE GENOMIC DNA]</scope>
    <source>
        <strain evidence="8">ARYD3</strain>
    </source>
</reference>
<dbReference type="NCBIfam" id="NF003996">
    <property type="entry name" value="PRK05472.2-5"/>
    <property type="match status" value="1"/>
</dbReference>
<comment type="similarity">
    <text evidence="6">Belongs to the transcriptional regulatory Rex family.</text>
</comment>
<dbReference type="SUPFAM" id="SSF51735">
    <property type="entry name" value="NAD(P)-binding Rossmann-fold domains"/>
    <property type="match status" value="1"/>
</dbReference>
<dbReference type="SMART" id="SM00881">
    <property type="entry name" value="CoA_binding"/>
    <property type="match status" value="1"/>
</dbReference>
<dbReference type="Gene3D" id="1.10.10.10">
    <property type="entry name" value="Winged helix-like DNA-binding domain superfamily/Winged helix DNA-binding domain"/>
    <property type="match status" value="1"/>
</dbReference>
<dbReference type="InterPro" id="IPR036291">
    <property type="entry name" value="NAD(P)-bd_dom_sf"/>
</dbReference>
<dbReference type="NCBIfam" id="NF003994">
    <property type="entry name" value="PRK05472.2-3"/>
    <property type="match status" value="1"/>
</dbReference>
<dbReference type="GO" id="GO:0005737">
    <property type="term" value="C:cytoplasm"/>
    <property type="evidence" value="ECO:0007669"/>
    <property type="project" value="UniProtKB-SubCell"/>
</dbReference>
<name>A0A5D0MKQ0_9BACT</name>
<evidence type="ECO:0000259" key="7">
    <source>
        <dbReference type="SMART" id="SM00881"/>
    </source>
</evidence>
<keyword evidence="1 6" id="KW-0963">Cytoplasm</keyword>
<dbReference type="Pfam" id="PF06971">
    <property type="entry name" value="Put_DNA-bind_N"/>
    <property type="match status" value="1"/>
</dbReference>
<evidence type="ECO:0000313" key="9">
    <source>
        <dbReference type="Proteomes" id="UP000324143"/>
    </source>
</evidence>
<dbReference type="PANTHER" id="PTHR35786:SF1">
    <property type="entry name" value="REDOX-SENSING TRANSCRIPTIONAL REPRESSOR REX 1"/>
    <property type="match status" value="1"/>
</dbReference>
<evidence type="ECO:0000256" key="4">
    <source>
        <dbReference type="ARBA" id="ARBA00023125"/>
    </source>
</evidence>
<evidence type="ECO:0000313" key="8">
    <source>
        <dbReference type="EMBL" id="TYB32020.1"/>
    </source>
</evidence>
<comment type="caution">
    <text evidence="8">The sequence shown here is derived from an EMBL/GenBank/DDBJ whole genome shotgun (WGS) entry which is preliminary data.</text>
</comment>
<evidence type="ECO:0000256" key="6">
    <source>
        <dbReference type="HAMAP-Rule" id="MF_01131"/>
    </source>
</evidence>
<gene>
    <name evidence="6" type="primary">rex</name>
    <name evidence="8" type="ORF">FXF47_01390</name>
</gene>
<dbReference type="EMBL" id="VSIX01000012">
    <property type="protein sequence ID" value="TYB32020.1"/>
    <property type="molecule type" value="Genomic_DNA"/>
</dbReference>
<protein>
    <recommendedName>
        <fullName evidence="6">Redox-sensing transcriptional repressor Rex</fullName>
    </recommendedName>
</protein>
<dbReference type="GO" id="GO:0003677">
    <property type="term" value="F:DNA binding"/>
    <property type="evidence" value="ECO:0007669"/>
    <property type="project" value="UniProtKB-UniRule"/>
</dbReference>
<keyword evidence="2 6" id="KW-0678">Repressor</keyword>
<keyword evidence="3 6" id="KW-0805">Transcription regulation</keyword>
<dbReference type="Proteomes" id="UP000324143">
    <property type="component" value="Unassembled WGS sequence"/>
</dbReference>